<dbReference type="PANTHER" id="PTHR15904">
    <property type="entry name" value="FAM13"/>
    <property type="match status" value="1"/>
</dbReference>
<dbReference type="SMART" id="SM00324">
    <property type="entry name" value="RhoGAP"/>
    <property type="match status" value="1"/>
</dbReference>
<organism evidence="3">
    <name type="scientific">Oikopleura dioica</name>
    <name type="common">Tunicate</name>
    <dbReference type="NCBI Taxonomy" id="34765"/>
    <lineage>
        <taxon>Eukaryota</taxon>
        <taxon>Metazoa</taxon>
        <taxon>Chordata</taxon>
        <taxon>Tunicata</taxon>
        <taxon>Appendicularia</taxon>
        <taxon>Copelata</taxon>
        <taxon>Oikopleuridae</taxon>
        <taxon>Oikopleura</taxon>
    </lineage>
</organism>
<feature type="compositionally biased region" description="Basic and acidic residues" evidence="1">
    <location>
        <begin position="433"/>
        <end position="462"/>
    </location>
</feature>
<protein>
    <recommendedName>
        <fullName evidence="2">Rho-GAP domain-containing protein</fullName>
    </recommendedName>
</protein>
<dbReference type="OrthoDB" id="185175at2759"/>
<dbReference type="PANTHER" id="PTHR15904:SF17">
    <property type="entry name" value="RHO-GAP DOMAIN-CONTAINING PROTEIN"/>
    <property type="match status" value="1"/>
</dbReference>
<dbReference type="Gene3D" id="1.10.555.10">
    <property type="entry name" value="Rho GTPase activation protein"/>
    <property type="match status" value="1"/>
</dbReference>
<gene>
    <name evidence="3" type="ORF">GSOID_T00000446001</name>
</gene>
<dbReference type="Proteomes" id="UP000001307">
    <property type="component" value="Unassembled WGS sequence"/>
</dbReference>
<name>E4WRR8_OIKDI</name>
<feature type="region of interest" description="Disordered" evidence="1">
    <location>
        <begin position="298"/>
        <end position="646"/>
    </location>
</feature>
<feature type="region of interest" description="Disordered" evidence="1">
    <location>
        <begin position="233"/>
        <end position="271"/>
    </location>
</feature>
<sequence>MCRIKCKNNKVTPFVSSRSRSPGGSKKGIGKFGCPLTALPLEPSPLEPGQQTPTLLNTLILCLRPHISAEGIFRACAPKNTINILKAKAESNRLFEEPLRDPLAMACLLKTWLREIPQGIVPMQSQEEMLASSGSIEDLESIISRMPPVNRSTLLFLFKFLSDVAKNSENHMTASSLAICIGPSLFRIGSSDVDALKTTNKTNEIANKCIRHFPKLFTPAGSKNGENEELVRMNSISSPRHVKKSRIDSLTPPTTPSPSSSPKSKKYSAATTSSIEMIVKSRLDEILSGDADETIDSFSKQEENHPRLPTLTRSAPLRGSKRRPSRKHRENRAVDGSGELHSSDKSSSREEILEGGSSAYERLKEGDNLEGWRSSPAISRSSTADMLDNDNGKHKAASDNNNTTPLLEDTLSNPNVEDSSEPIGVSFSISSPKAKDVPFADEESPKIESRALESNDTEDKAQIPKLDLSVISPNSDESKSGSIGPVVSPKSIIQEETKIKQVESLPNPDHVSPKLNNKTQPNTAVSSLNNTPATSPEPKVQGQKSPEVPAVIREKEETPVITRKASKKRTKRISSDSRRRKNESAEKASQHTRSQSDQHKSSKNKSRGRTPVRRDANNTNARPGTAPMTSPSSLTSPVPQEETGLERIDKLKNAVIDLEKRMFQRRAYSVRAEEITIMSELQVREEKSELQRELLLLESQFGRPSTSSERQACRAIYSRYRELKRKVHQFESRSLVDKESFLREVESEISKIELERRDLARTIRNWESRHRSEHSRSPNSEEKHNNADYTRYRHLKSRRYFLQELQQQMSPQSFTV</sequence>
<feature type="compositionally biased region" description="Basic residues" evidence="1">
    <location>
        <begin position="601"/>
        <end position="611"/>
    </location>
</feature>
<dbReference type="InterPro" id="IPR000198">
    <property type="entry name" value="RhoGAP_dom"/>
</dbReference>
<feature type="compositionally biased region" description="Basic and acidic residues" evidence="1">
    <location>
        <begin position="573"/>
        <end position="600"/>
    </location>
</feature>
<feature type="compositionally biased region" description="Low complexity" evidence="1">
    <location>
        <begin position="257"/>
        <end position="271"/>
    </location>
</feature>
<feature type="compositionally biased region" description="Polar residues" evidence="1">
    <location>
        <begin position="514"/>
        <end position="534"/>
    </location>
</feature>
<reference evidence="3" key="1">
    <citation type="journal article" date="2010" name="Science">
        <title>Plasticity of animal genome architecture unmasked by rapid evolution of a pelagic tunicate.</title>
        <authorList>
            <person name="Denoeud F."/>
            <person name="Henriet S."/>
            <person name="Mungpakdee S."/>
            <person name="Aury J.M."/>
            <person name="Da Silva C."/>
            <person name="Brinkmann H."/>
            <person name="Mikhaleva J."/>
            <person name="Olsen L.C."/>
            <person name="Jubin C."/>
            <person name="Canestro C."/>
            <person name="Bouquet J.M."/>
            <person name="Danks G."/>
            <person name="Poulain J."/>
            <person name="Campsteijn C."/>
            <person name="Adamski M."/>
            <person name="Cross I."/>
            <person name="Yadetie F."/>
            <person name="Muffato M."/>
            <person name="Louis A."/>
            <person name="Butcher S."/>
            <person name="Tsagkogeorga G."/>
            <person name="Konrad A."/>
            <person name="Singh S."/>
            <person name="Jensen M.F."/>
            <person name="Cong E.H."/>
            <person name="Eikeseth-Otteraa H."/>
            <person name="Noel B."/>
            <person name="Anthouard V."/>
            <person name="Porcel B.M."/>
            <person name="Kachouri-Lafond R."/>
            <person name="Nishino A."/>
            <person name="Ugolini M."/>
            <person name="Chourrout P."/>
            <person name="Nishida H."/>
            <person name="Aasland R."/>
            <person name="Huzurbazar S."/>
            <person name="Westhof E."/>
            <person name="Delsuc F."/>
            <person name="Lehrach H."/>
            <person name="Reinhardt R."/>
            <person name="Weissenbach J."/>
            <person name="Roy S.W."/>
            <person name="Artiguenave F."/>
            <person name="Postlethwait J.H."/>
            <person name="Manak J.R."/>
            <person name="Thompson E.M."/>
            <person name="Jaillon O."/>
            <person name="Du Pasquier L."/>
            <person name="Boudinot P."/>
            <person name="Liberles D.A."/>
            <person name="Volff J.N."/>
            <person name="Philippe H."/>
            <person name="Lenhard B."/>
            <person name="Roest Crollius H."/>
            <person name="Wincker P."/>
            <person name="Chourrout D."/>
        </authorList>
    </citation>
    <scope>NUCLEOTIDE SEQUENCE [LARGE SCALE GENOMIC DNA]</scope>
</reference>
<dbReference type="EMBL" id="FN653015">
    <property type="protein sequence ID" value="CBY20450.1"/>
    <property type="molecule type" value="Genomic_DNA"/>
</dbReference>
<dbReference type="InterPro" id="IPR008936">
    <property type="entry name" value="Rho_GTPase_activation_prot"/>
</dbReference>
<evidence type="ECO:0000259" key="2">
    <source>
        <dbReference type="PROSITE" id="PS50238"/>
    </source>
</evidence>
<keyword evidence="4" id="KW-1185">Reference proteome</keyword>
<feature type="domain" description="Rho-GAP" evidence="2">
    <location>
        <begin position="39"/>
        <end position="217"/>
    </location>
</feature>
<feature type="compositionally biased region" description="Polar residues" evidence="1">
    <location>
        <begin position="617"/>
        <end position="638"/>
    </location>
</feature>
<dbReference type="AlphaFoldDB" id="E4WRR8"/>
<dbReference type="Pfam" id="PF00620">
    <property type="entry name" value="RhoGAP"/>
    <property type="match status" value="1"/>
</dbReference>
<proteinExistence type="predicted"/>
<dbReference type="InterPro" id="IPR039102">
    <property type="entry name" value="FAM13"/>
</dbReference>
<dbReference type="GO" id="GO:0007165">
    <property type="term" value="P:signal transduction"/>
    <property type="evidence" value="ECO:0007669"/>
    <property type="project" value="InterPro"/>
</dbReference>
<feature type="region of interest" description="Disordered" evidence="1">
    <location>
        <begin position="767"/>
        <end position="789"/>
    </location>
</feature>
<evidence type="ECO:0000313" key="4">
    <source>
        <dbReference type="Proteomes" id="UP000001307"/>
    </source>
</evidence>
<evidence type="ECO:0000256" key="1">
    <source>
        <dbReference type="SAM" id="MobiDB-lite"/>
    </source>
</evidence>
<dbReference type="PROSITE" id="PS50238">
    <property type="entry name" value="RHOGAP"/>
    <property type="match status" value="1"/>
</dbReference>
<dbReference type="SUPFAM" id="SSF48350">
    <property type="entry name" value="GTPase activation domain, GAP"/>
    <property type="match status" value="1"/>
</dbReference>
<feature type="compositionally biased region" description="Polar residues" evidence="1">
    <location>
        <begin position="398"/>
        <end position="417"/>
    </location>
</feature>
<feature type="compositionally biased region" description="Basic residues" evidence="1">
    <location>
        <begin position="319"/>
        <end position="330"/>
    </location>
</feature>
<evidence type="ECO:0000313" key="3">
    <source>
        <dbReference type="EMBL" id="CBY20450.1"/>
    </source>
</evidence>
<dbReference type="CDD" id="cd00159">
    <property type="entry name" value="RhoGAP"/>
    <property type="match status" value="1"/>
</dbReference>
<feature type="compositionally biased region" description="Basic and acidic residues" evidence="1">
    <location>
        <begin position="767"/>
        <end position="786"/>
    </location>
</feature>
<feature type="compositionally biased region" description="Basic and acidic residues" evidence="1">
    <location>
        <begin position="341"/>
        <end position="352"/>
    </location>
</feature>
<accession>E4WRR8</accession>
<dbReference type="InParanoid" id="E4WRR8"/>